<proteinExistence type="predicted"/>
<protein>
    <submittedName>
        <fullName evidence="7">DNA polymerase III subunit alpha</fullName>
    </submittedName>
    <submittedName>
        <fullName evidence="8">DNA polymerase III, alpha subunit</fullName>
    </submittedName>
</protein>
<feature type="domain" description="DNA polymerase III alpha subunit finger" evidence="6">
    <location>
        <begin position="433"/>
        <end position="566"/>
    </location>
</feature>
<dbReference type="Pfam" id="PF17657">
    <property type="entry name" value="DNA_pol3_finger"/>
    <property type="match status" value="1"/>
</dbReference>
<evidence type="ECO:0000313" key="12">
    <source>
        <dbReference type="Proteomes" id="UP000264215"/>
    </source>
</evidence>
<dbReference type="GO" id="GO:0003887">
    <property type="term" value="F:DNA-directed DNA polymerase activity"/>
    <property type="evidence" value="ECO:0007669"/>
    <property type="project" value="UniProtKB-KW"/>
</dbReference>
<dbReference type="GO" id="GO:0008408">
    <property type="term" value="F:3'-5' exonuclease activity"/>
    <property type="evidence" value="ECO:0007669"/>
    <property type="project" value="InterPro"/>
</dbReference>
<dbReference type="InterPro" id="IPR004805">
    <property type="entry name" value="DnaE2/DnaE/PolC"/>
</dbReference>
<dbReference type="PANTHER" id="PTHR32294:SF0">
    <property type="entry name" value="DNA POLYMERASE III SUBUNIT ALPHA"/>
    <property type="match status" value="1"/>
</dbReference>
<reference evidence="10 11" key="2">
    <citation type="journal article" date="2015" name="MBio">
        <title>Genome-Resolved Metagenomic Analysis Reveals Roles for Candidate Phyla and Other Microbial Community Members in Biogeochemical Transformations in Oil Reservoirs.</title>
        <authorList>
            <person name="Hu P."/>
            <person name="Tom L."/>
            <person name="Singh A."/>
            <person name="Thomas B.C."/>
            <person name="Baker B.J."/>
            <person name="Piceno Y.M."/>
            <person name="Andersen G.L."/>
            <person name="Banfield J.F."/>
        </authorList>
    </citation>
    <scope>NUCLEOTIDE SEQUENCE [LARGE SCALE GENOMIC DNA]</scope>
</reference>
<evidence type="ECO:0000256" key="3">
    <source>
        <dbReference type="ARBA" id="ARBA00022705"/>
    </source>
</evidence>
<dbReference type="EMBL" id="LGGH01000004">
    <property type="protein sequence ID" value="KUK68623.1"/>
    <property type="molecule type" value="Genomic_DNA"/>
</dbReference>
<keyword evidence="2" id="KW-0548">Nucleotidyltransferase</keyword>
<gene>
    <name evidence="7" type="ORF">DIT26_06390</name>
    <name evidence="8" type="ORF">XD86_0059</name>
    <name evidence="9" type="ORF">XE02_0130</name>
</gene>
<dbReference type="PATRIC" id="fig|1236046.5.peg.785"/>
<evidence type="ECO:0000313" key="9">
    <source>
        <dbReference type="EMBL" id="KUK91271.1"/>
    </source>
</evidence>
<accession>A0A101H284</accession>
<keyword evidence="1" id="KW-0808">Transferase</keyword>
<evidence type="ECO:0000259" key="5">
    <source>
        <dbReference type="Pfam" id="PF07733"/>
    </source>
</evidence>
<evidence type="ECO:0000313" key="8">
    <source>
        <dbReference type="EMBL" id="KUK68623.1"/>
    </source>
</evidence>
<comment type="caution">
    <text evidence="8">The sequence shown here is derived from an EMBL/GenBank/DDBJ whole genome shotgun (WGS) entry which is preliminary data.</text>
</comment>
<dbReference type="Proteomes" id="UP000264215">
    <property type="component" value="Unassembled WGS sequence"/>
</dbReference>
<dbReference type="PANTHER" id="PTHR32294">
    <property type="entry name" value="DNA POLYMERASE III SUBUNIT ALPHA"/>
    <property type="match status" value="1"/>
</dbReference>
<dbReference type="InterPro" id="IPR040982">
    <property type="entry name" value="DNA_pol3_finger"/>
</dbReference>
<organism evidence="8 10">
    <name type="scientific">Mesotoga infera</name>
    <dbReference type="NCBI Taxonomy" id="1236046"/>
    <lineage>
        <taxon>Bacteria</taxon>
        <taxon>Thermotogati</taxon>
        <taxon>Thermotogota</taxon>
        <taxon>Thermotogae</taxon>
        <taxon>Kosmotogales</taxon>
        <taxon>Kosmotogaceae</taxon>
        <taxon>Mesotoga</taxon>
    </lineage>
</organism>
<evidence type="ECO:0000313" key="11">
    <source>
        <dbReference type="Proteomes" id="UP000055014"/>
    </source>
</evidence>
<keyword evidence="4" id="KW-0239">DNA-directed DNA polymerase</keyword>
<evidence type="ECO:0000256" key="4">
    <source>
        <dbReference type="ARBA" id="ARBA00022932"/>
    </source>
</evidence>
<dbReference type="Pfam" id="PF07733">
    <property type="entry name" value="DNA_pol3_alpha"/>
    <property type="match status" value="1"/>
</dbReference>
<evidence type="ECO:0000313" key="7">
    <source>
        <dbReference type="EMBL" id="HCO70188.1"/>
    </source>
</evidence>
<evidence type="ECO:0000313" key="10">
    <source>
        <dbReference type="Proteomes" id="UP000054260"/>
    </source>
</evidence>
<reference evidence="8" key="1">
    <citation type="journal article" date="2015" name="MBio">
        <title>Genome-resolved metagenomic analysis reveals roles for candidate phyla and other microbial community members in biogeochemical transformations in oil reservoirs.</title>
        <authorList>
            <person name="Hu P."/>
            <person name="Tom L."/>
            <person name="Singh A."/>
            <person name="Thomas B.C."/>
            <person name="Baker B.J."/>
            <person name="Piceno Y.M."/>
            <person name="Andersen G.L."/>
            <person name="Banfield J.F."/>
        </authorList>
    </citation>
    <scope>NUCLEOTIDE SEQUENCE [LARGE SCALE GENOMIC DNA]</scope>
    <source>
        <strain evidence="8">46_47</strain>
        <strain evidence="9">46_70</strain>
    </source>
</reference>
<dbReference type="AlphaFoldDB" id="A0A101H284"/>
<evidence type="ECO:0000256" key="2">
    <source>
        <dbReference type="ARBA" id="ARBA00022695"/>
    </source>
</evidence>
<dbReference type="EMBL" id="LGGW01000005">
    <property type="protein sequence ID" value="KUK91271.1"/>
    <property type="molecule type" value="Genomic_DNA"/>
</dbReference>
<dbReference type="Proteomes" id="UP000054260">
    <property type="component" value="Unassembled WGS sequence"/>
</dbReference>
<name>A0A101H284_9BACT</name>
<evidence type="ECO:0000256" key="1">
    <source>
        <dbReference type="ARBA" id="ARBA00022679"/>
    </source>
</evidence>
<keyword evidence="3" id="KW-0235">DNA replication</keyword>
<dbReference type="EMBL" id="DQBS01000145">
    <property type="protein sequence ID" value="HCO70188.1"/>
    <property type="molecule type" value="Genomic_DNA"/>
</dbReference>
<reference evidence="7 12" key="3">
    <citation type="journal article" date="2018" name="Nat. Biotechnol.">
        <title>A standardized bacterial taxonomy based on genome phylogeny substantially revises the tree of life.</title>
        <authorList>
            <person name="Parks D.H."/>
            <person name="Chuvochina M."/>
            <person name="Waite D.W."/>
            <person name="Rinke C."/>
            <person name="Skarshewski A."/>
            <person name="Chaumeil P.A."/>
            <person name="Hugenholtz P."/>
        </authorList>
    </citation>
    <scope>NUCLEOTIDE SEQUENCE [LARGE SCALE GENOMIC DNA]</scope>
    <source>
        <strain evidence="7">UBA9905</strain>
    </source>
</reference>
<sequence length="899" mass="101974">MKTAFLITKHELFGSVLEIKDTTEELKRRGYRRCVILDSSLSSFVKWHSVLSSSGIVTVPGLSKGHEYWIARNESGFRELLGSDIHDSDNLIKVTGKPRNLDSSSKNPIWECRYLDHQSERFRVYTSLGSSIEAADYSLPDEKLYNDIEEDLNKLLSKLPREFYLQKINHVFPVRSSTEEFSSLLRGILESKKLEGSYSARLERELSVILAKDIQDYFMTVSKIVEIAKNNNCWIGPGRGSAVGSLVSYLLGITRIDPVEEELFFERFLSLKRNDPPDIDLDVDDKSRQKLLNLLSEHFGQDHFCLISTASTFSFKGAAREIGRKLGIDGQRVSRLIEWSKEGQRFPYAFENDVDMKQLFEMSKLIVGLYSGFSIHAAGVILSDTPLTGQIPLNSSDNLPVSLWDMDSLRIVGLQKIDLLGLKNLSLLKEMTKGREPWDYPTNNSKTYETLGRGYTAGVFQLEAPFATRIVRSVKPISLRDLSISIALNRPGPIKSGVTERFLKLSRTPSEIEKIKNKVPVLAETGGLLVYQEQVLKIAASMLSLEADDGELLRRALSKKKKEVVDGLLRSSPVYRELRPDRREKLYSFLLNFAGYAFNKSHSLSYAMISYWLAYFKANRPGIFYPLILAELPHSGLPRVVAEIRDRGLKLCAGNEASESSGCVSISIPRLLNNYELKPVPAEDSFFTFVRNNRSKYQARDLERLIKSGYLDGFGERNELLKKMNDALMGVDPELKSIRSVFGYKEESQEKRERDTLIDRAMMEVEALGFNFTEIEPPDISREATDFEITTALACLRTGIAPYRRVDYMGKSFLTDGRSFVEISNQVPLQGYVLFKSGRPFEMKERIVEVNRVFFGPIERKYFTDATRIENVVVRAGTAQKVIQKAKPLGTDADEIIWK</sequence>
<evidence type="ECO:0000259" key="6">
    <source>
        <dbReference type="Pfam" id="PF17657"/>
    </source>
</evidence>
<dbReference type="Proteomes" id="UP000055014">
    <property type="component" value="Unassembled WGS sequence"/>
</dbReference>
<dbReference type="InterPro" id="IPR011708">
    <property type="entry name" value="DNA_pol3_alpha_NTPase_dom"/>
</dbReference>
<dbReference type="GO" id="GO:0006260">
    <property type="term" value="P:DNA replication"/>
    <property type="evidence" value="ECO:0007669"/>
    <property type="project" value="UniProtKB-KW"/>
</dbReference>
<feature type="domain" description="Bacterial DNA polymerase III alpha subunit NTPase" evidence="5">
    <location>
        <begin position="191"/>
        <end position="421"/>
    </location>
</feature>